<organism evidence="4 5">
    <name type="scientific">Polarella glacialis</name>
    <name type="common">Dinoflagellate</name>
    <dbReference type="NCBI Taxonomy" id="89957"/>
    <lineage>
        <taxon>Eukaryota</taxon>
        <taxon>Sar</taxon>
        <taxon>Alveolata</taxon>
        <taxon>Dinophyceae</taxon>
        <taxon>Suessiales</taxon>
        <taxon>Suessiaceae</taxon>
        <taxon>Polarella</taxon>
    </lineage>
</organism>
<dbReference type="InterPro" id="IPR026983">
    <property type="entry name" value="DHC"/>
</dbReference>
<comment type="caution">
    <text evidence="4">The sequence shown here is derived from an EMBL/GenBank/DDBJ whole genome shotgun (WGS) entry which is preliminary data.</text>
</comment>
<dbReference type="InterPro" id="IPR041589">
    <property type="entry name" value="DNAH3_AAA_lid_1"/>
</dbReference>
<evidence type="ECO:0000259" key="3">
    <source>
        <dbReference type="Pfam" id="PF17857"/>
    </source>
</evidence>
<dbReference type="OMA" id="KPMTIFL"/>
<evidence type="ECO:0000259" key="2">
    <source>
        <dbReference type="Pfam" id="PF17852"/>
    </source>
</evidence>
<keyword evidence="1" id="KW-1133">Transmembrane helix</keyword>
<dbReference type="Pfam" id="PF17857">
    <property type="entry name" value="AAA_lid_1"/>
    <property type="match status" value="1"/>
</dbReference>
<feature type="domain" description="Dynein heavy chain AAA 5 extension" evidence="2">
    <location>
        <begin position="9"/>
        <end position="123"/>
    </location>
</feature>
<dbReference type="Gene3D" id="1.20.920.30">
    <property type="match status" value="1"/>
</dbReference>
<feature type="transmembrane region" description="Helical" evidence="1">
    <location>
        <begin position="81"/>
        <end position="101"/>
    </location>
</feature>
<dbReference type="GO" id="GO:0045505">
    <property type="term" value="F:dynein intermediate chain binding"/>
    <property type="evidence" value="ECO:0007669"/>
    <property type="project" value="InterPro"/>
</dbReference>
<protein>
    <submittedName>
        <fullName evidence="4">Uncharacterized protein</fullName>
    </submittedName>
</protein>
<gene>
    <name evidence="4" type="ORF">PGLA1383_LOCUS40690</name>
</gene>
<dbReference type="Gene3D" id="1.10.472.130">
    <property type="match status" value="1"/>
</dbReference>
<accession>A0A813GEN4</accession>
<evidence type="ECO:0000313" key="4">
    <source>
        <dbReference type="EMBL" id="CAE8623423.1"/>
    </source>
</evidence>
<dbReference type="PANTHER" id="PTHR22878">
    <property type="entry name" value="DYNEIN HEAVY CHAIN 6, AXONEMAL-LIKE-RELATED"/>
    <property type="match status" value="1"/>
</dbReference>
<dbReference type="GO" id="GO:0030286">
    <property type="term" value="C:dynein complex"/>
    <property type="evidence" value="ECO:0007669"/>
    <property type="project" value="InterPro"/>
</dbReference>
<reference evidence="4" key="1">
    <citation type="submission" date="2021-02" db="EMBL/GenBank/DDBJ databases">
        <authorList>
            <person name="Dougan E. K."/>
            <person name="Rhodes N."/>
            <person name="Thang M."/>
            <person name="Chan C."/>
        </authorList>
    </citation>
    <scope>NUCLEOTIDE SEQUENCE</scope>
</reference>
<dbReference type="PANTHER" id="PTHR22878:SF68">
    <property type="entry name" value="DYNEIN HEAVY CHAIN 6, AXONEMAL-LIKE"/>
    <property type="match status" value="1"/>
</dbReference>
<feature type="domain" description="Dynein heavy chain 3 AAA+ lid" evidence="3">
    <location>
        <begin position="353"/>
        <end position="441"/>
    </location>
</feature>
<dbReference type="EMBL" id="CAJNNV010028166">
    <property type="protein sequence ID" value="CAE8623423.1"/>
    <property type="molecule type" value="Genomic_DNA"/>
</dbReference>
<evidence type="ECO:0000313" key="5">
    <source>
        <dbReference type="Proteomes" id="UP000654075"/>
    </source>
</evidence>
<dbReference type="GO" id="GO:0051959">
    <property type="term" value="F:dynein light intermediate chain binding"/>
    <property type="evidence" value="ECO:0007669"/>
    <property type="project" value="InterPro"/>
</dbReference>
<evidence type="ECO:0000256" key="1">
    <source>
        <dbReference type="SAM" id="Phobius"/>
    </source>
</evidence>
<keyword evidence="5" id="KW-1185">Reference proteome</keyword>
<dbReference type="Proteomes" id="UP000654075">
    <property type="component" value="Unassembled WGS sequence"/>
</dbReference>
<dbReference type="FunFam" id="1.20.920.30:FF:000005">
    <property type="entry name" value="Dynein, axonemal, heavy chain 2"/>
    <property type="match status" value="1"/>
</dbReference>
<dbReference type="Pfam" id="PF17852">
    <property type="entry name" value="Dynein_AAA_lid"/>
    <property type="match status" value="1"/>
</dbReference>
<dbReference type="InterPro" id="IPR041466">
    <property type="entry name" value="Dynein_AAA5_ext"/>
</dbReference>
<dbReference type="Gene3D" id="3.40.50.300">
    <property type="entry name" value="P-loop containing nucleotide triphosphate hydrolases"/>
    <property type="match status" value="2"/>
</dbReference>
<keyword evidence="1" id="KW-0472">Membrane</keyword>
<proteinExistence type="predicted"/>
<sequence>MPLSADSKDLPAKEKESKLEALYWLSLIWSFGCVTDAEGRKVMDPFLRKVSSGQTHGLKEEFQLLCDEPPVRMTATARGGWLPLLWLLVLFLLVLLSPPTFPDEGSVFDYFPLGPANKWENWTKKIGNFDIPKDAQVHNIIVPTGDTTRNAFFLQTLVKGQYHTLFSGPTGTGKTVVIQQELLKKFDPECGLKLPRLVEVASPMMTPTYHVPGEVYGRDFDKFGCGKIFLEKGASPMMTPSYHVPGEVYGRDFDKFGLVFVDAPALPQWMDTGGWYERKTSEFRSLVDLNFIGAMGPPGAGRPQVTARYLRHFNYIFVLPYEEGSMVRIFQTVMTWFLNKFPNQVSAIGPSIVTGTIAIYNSISAEMLPTPSKSHYTFNLRDLSKVHQGICLCTRESLFSPDDIVKCWAHECQRVFQDRLINAEDHAWFDQTLKKTMEENFNKQWKLVVKKEPLIFGDFVEGKTPFYQEMQDHDKVKDVLQSYLMDYNQTAKRGMELVLFLSAVQHVCRIASH</sequence>
<dbReference type="SUPFAM" id="SSF52540">
    <property type="entry name" value="P-loop containing nucleoside triphosphate hydrolases"/>
    <property type="match status" value="1"/>
</dbReference>
<dbReference type="AlphaFoldDB" id="A0A813GEN4"/>
<dbReference type="OrthoDB" id="447753at2759"/>
<dbReference type="GO" id="GO:0007018">
    <property type="term" value="P:microtubule-based movement"/>
    <property type="evidence" value="ECO:0007669"/>
    <property type="project" value="InterPro"/>
</dbReference>
<dbReference type="InterPro" id="IPR027417">
    <property type="entry name" value="P-loop_NTPase"/>
</dbReference>
<keyword evidence="1" id="KW-0812">Transmembrane</keyword>
<name>A0A813GEN4_POLGL</name>
<dbReference type="Pfam" id="PF12775">
    <property type="entry name" value="AAA_7"/>
    <property type="match status" value="2"/>
</dbReference>